<comment type="caution">
    <text evidence="2">The sequence shown here is derived from an EMBL/GenBank/DDBJ whole genome shotgun (WGS) entry which is preliminary data.</text>
</comment>
<evidence type="ECO:0000259" key="1">
    <source>
        <dbReference type="SMART" id="SM00260"/>
    </source>
</evidence>
<organism evidence="2 3">
    <name type="scientific">Ostreibacterium oceani</name>
    <dbReference type="NCBI Taxonomy" id="2654998"/>
    <lineage>
        <taxon>Bacteria</taxon>
        <taxon>Pseudomonadati</taxon>
        <taxon>Pseudomonadota</taxon>
        <taxon>Gammaproteobacteria</taxon>
        <taxon>Cardiobacteriales</taxon>
        <taxon>Ostreibacteriaceae</taxon>
        <taxon>Ostreibacterium</taxon>
    </lineage>
</organism>
<evidence type="ECO:0000313" key="3">
    <source>
        <dbReference type="Proteomes" id="UP000471298"/>
    </source>
</evidence>
<dbReference type="Gene3D" id="2.40.50.180">
    <property type="entry name" value="CheA-289, Domain 4"/>
    <property type="match status" value="1"/>
</dbReference>
<name>A0A6N7ES98_9GAMM</name>
<dbReference type="EMBL" id="WHNW01000001">
    <property type="protein sequence ID" value="MPV85372.1"/>
    <property type="molecule type" value="Genomic_DNA"/>
</dbReference>
<dbReference type="GO" id="GO:0007165">
    <property type="term" value="P:signal transduction"/>
    <property type="evidence" value="ECO:0007669"/>
    <property type="project" value="InterPro"/>
</dbReference>
<dbReference type="Gene3D" id="2.30.30.40">
    <property type="entry name" value="SH3 Domains"/>
    <property type="match status" value="1"/>
</dbReference>
<proteinExistence type="predicted"/>
<dbReference type="RefSeq" id="WP_152808550.1">
    <property type="nucleotide sequence ID" value="NZ_WHNW01000001.1"/>
</dbReference>
<dbReference type="SUPFAM" id="SSF50341">
    <property type="entry name" value="CheW-like"/>
    <property type="match status" value="1"/>
</dbReference>
<feature type="domain" description="CheW-like" evidence="1">
    <location>
        <begin position="28"/>
        <end position="156"/>
    </location>
</feature>
<dbReference type="InParanoid" id="A0A6N7ES98"/>
<keyword evidence="3" id="KW-1185">Reference proteome</keyword>
<gene>
    <name evidence="2" type="ORF">GCU85_01315</name>
</gene>
<dbReference type="SMART" id="SM00260">
    <property type="entry name" value="CheW"/>
    <property type="match status" value="1"/>
</dbReference>
<evidence type="ECO:0000313" key="2">
    <source>
        <dbReference type="EMBL" id="MPV85372.1"/>
    </source>
</evidence>
<protein>
    <recommendedName>
        <fullName evidence="1">CheW-like domain-containing protein</fullName>
    </recommendedName>
</protein>
<dbReference type="AlphaFoldDB" id="A0A6N7ES98"/>
<sequence length="167" mass="18851">MPKTKQSFQYLARLAAHKKRDERLVDGVGQQTFLCTLVQGKKLHIPIHEVKEIIPKPKPVKIGHTKQWFEGLIKVQGDIYSAVNIGKLIYQSTTTEKNTFAVALSQRDGNYALLVHNVLGIIQTGSLEKISTSEYLDTYQTTDAQEIDILPIQQLIESTEFTHVSVF</sequence>
<dbReference type="InterPro" id="IPR036061">
    <property type="entry name" value="CheW-like_dom_sf"/>
</dbReference>
<dbReference type="Proteomes" id="UP000471298">
    <property type="component" value="Unassembled WGS sequence"/>
</dbReference>
<dbReference type="Pfam" id="PF01584">
    <property type="entry name" value="CheW"/>
    <property type="match status" value="1"/>
</dbReference>
<reference evidence="2 3" key="1">
    <citation type="submission" date="2019-10" db="EMBL/GenBank/DDBJ databases">
        <title>Cardiobacteriales fam. a chemoheterotrophic member of the order Cardiobacteriales, and proposal of Cardiobacteriales fam. nov.</title>
        <authorList>
            <person name="Wang C."/>
        </authorList>
    </citation>
    <scope>NUCLEOTIDE SEQUENCE [LARGE SCALE GENOMIC DNA]</scope>
    <source>
        <strain evidence="2 3">ML27</strain>
    </source>
</reference>
<accession>A0A6N7ES98</accession>
<dbReference type="InterPro" id="IPR002545">
    <property type="entry name" value="CheW-lke_dom"/>
</dbReference>
<dbReference type="GO" id="GO:0006935">
    <property type="term" value="P:chemotaxis"/>
    <property type="evidence" value="ECO:0007669"/>
    <property type="project" value="InterPro"/>
</dbReference>